<proteinExistence type="predicted"/>
<evidence type="ECO:0000313" key="2">
    <source>
        <dbReference type="EMBL" id="GAA0391363.1"/>
    </source>
</evidence>
<evidence type="ECO:0008006" key="4">
    <source>
        <dbReference type="Google" id="ProtNLM"/>
    </source>
</evidence>
<evidence type="ECO:0000313" key="3">
    <source>
        <dbReference type="Proteomes" id="UP001500879"/>
    </source>
</evidence>
<dbReference type="Proteomes" id="UP001500879">
    <property type="component" value="Unassembled WGS sequence"/>
</dbReference>
<evidence type="ECO:0000256" key="1">
    <source>
        <dbReference type="SAM" id="MobiDB-lite"/>
    </source>
</evidence>
<accession>A0ABN0YCV3</accession>
<protein>
    <recommendedName>
        <fullName evidence="4">MarR family transcriptional regulator</fullName>
    </recommendedName>
</protein>
<keyword evidence="3" id="KW-1185">Reference proteome</keyword>
<sequence length="308" mass="33525">METIPMADAYPSPAPLPAHAPRMARPGYGKRCAPDQGPRHRDDFAHLPKREAQIARFVDRLPEGAAIDGKSLGDQVAGYGQAACLSALRRLTEAGHLRRFLVHLKSDDGSMRWVTRTFFSRTPRDDAWWEAVRKGDIPSGGCGTEREPGPAPVQAPVRGRSHAYRLLASLGRTEPRLTLSAADCAALAPLVEKWFERGVSDAEFVRILASGLPSGGVHHAGGFVRRRLVDKLPPEVVEPPARRRPLMLIECMVCRDPGTAESIPGGICSACRGEAPSRRDTCGRAAEDVHDLVGELRSLSRQGRSSLR</sequence>
<organism evidence="2 3">
    <name type="scientific">Streptomyces luteireticuli</name>
    <dbReference type="NCBI Taxonomy" id="173858"/>
    <lineage>
        <taxon>Bacteria</taxon>
        <taxon>Bacillati</taxon>
        <taxon>Actinomycetota</taxon>
        <taxon>Actinomycetes</taxon>
        <taxon>Kitasatosporales</taxon>
        <taxon>Streptomycetaceae</taxon>
        <taxon>Streptomyces</taxon>
    </lineage>
</organism>
<feature type="region of interest" description="Disordered" evidence="1">
    <location>
        <begin position="1"/>
        <end position="41"/>
    </location>
</feature>
<gene>
    <name evidence="2" type="ORF">GCM10010357_10040</name>
</gene>
<comment type="caution">
    <text evidence="2">The sequence shown here is derived from an EMBL/GenBank/DDBJ whole genome shotgun (WGS) entry which is preliminary data.</text>
</comment>
<reference evidence="2 3" key="1">
    <citation type="journal article" date="2019" name="Int. J. Syst. Evol. Microbiol.">
        <title>The Global Catalogue of Microorganisms (GCM) 10K type strain sequencing project: providing services to taxonomists for standard genome sequencing and annotation.</title>
        <authorList>
            <consortium name="The Broad Institute Genomics Platform"/>
            <consortium name="The Broad Institute Genome Sequencing Center for Infectious Disease"/>
            <person name="Wu L."/>
            <person name="Ma J."/>
        </authorList>
    </citation>
    <scope>NUCLEOTIDE SEQUENCE [LARGE SCALE GENOMIC DNA]</scope>
    <source>
        <strain evidence="2 3">JCM 4788</strain>
    </source>
</reference>
<name>A0ABN0YCV3_9ACTN</name>
<dbReference type="EMBL" id="BAAABX010000009">
    <property type="protein sequence ID" value="GAA0391363.1"/>
    <property type="molecule type" value="Genomic_DNA"/>
</dbReference>